<accession>Q5UWY5</accession>
<evidence type="ECO:0000313" key="1">
    <source>
        <dbReference type="EMBL" id="AAV48218.1"/>
    </source>
</evidence>
<sequence length="87" mass="9424">MYSSKTVIAEITSGTFATSNSRSFSTAATTASMISKIRLVSKSFKSPCDITGFITVVLTSLPDGVSHIGYLIFIERTAKVSERTPRR</sequence>
<evidence type="ECO:0000313" key="2">
    <source>
        <dbReference type="Proteomes" id="UP000001169"/>
    </source>
</evidence>
<reference evidence="1 2" key="1">
    <citation type="journal article" date="2004" name="Genome Res.">
        <title>Genome sequence of Haloarcula marismortui: a halophilic archaeon from the Dead Sea.</title>
        <authorList>
            <person name="Baliga N.S."/>
            <person name="Bonneau R."/>
            <person name="Facciotti M.T."/>
            <person name="Pan M."/>
            <person name="Glusman G."/>
            <person name="Deutsch E.W."/>
            <person name="Shannon P."/>
            <person name="Chiu Y."/>
            <person name="Weng R.S."/>
            <person name="Gan R.R."/>
            <person name="Hung P."/>
            <person name="Date S.V."/>
            <person name="Marcotte E."/>
            <person name="Hood L."/>
            <person name="Ng W.V."/>
        </authorList>
    </citation>
    <scope>NUCLEOTIDE SEQUENCE [LARGE SCALE GENOMIC DNA]</scope>
    <source>
        <strain evidence="2">ATCC 43049 / DSM 3752 / JCM 8966 / VKM B-1809</strain>
    </source>
</reference>
<name>Q5UWY5_HALMA</name>
<dbReference type="Proteomes" id="UP000001169">
    <property type="component" value="Chromosome II"/>
</dbReference>
<organism evidence="1 2">
    <name type="scientific">Haloarcula marismortui (strain ATCC 43049 / DSM 3752 / JCM 8966 / VKM B-1809)</name>
    <name type="common">Halobacterium marismortui</name>
    <dbReference type="NCBI Taxonomy" id="272569"/>
    <lineage>
        <taxon>Archaea</taxon>
        <taxon>Methanobacteriati</taxon>
        <taxon>Methanobacteriota</taxon>
        <taxon>Stenosarchaea group</taxon>
        <taxon>Halobacteria</taxon>
        <taxon>Halobacteriales</taxon>
        <taxon>Haloarculaceae</taxon>
        <taxon>Haloarcula</taxon>
    </lineage>
</organism>
<dbReference type="EMBL" id="AY596298">
    <property type="protein sequence ID" value="AAV48218.1"/>
    <property type="molecule type" value="Genomic_DNA"/>
</dbReference>
<dbReference type="KEGG" id="hma:rrnB0003"/>
<proteinExistence type="predicted"/>
<dbReference type="HOGENOM" id="CLU_2475891_0_0_2"/>
<gene>
    <name evidence="1" type="ordered locus">rrnB0003</name>
</gene>
<keyword evidence="2" id="KW-1185">Reference proteome</keyword>
<dbReference type="EnsemblBacteria" id="AAV48218">
    <property type="protein sequence ID" value="AAV48218"/>
    <property type="gene ID" value="rrnB0003"/>
</dbReference>
<dbReference type="PaxDb" id="272569-rrnB0003"/>
<protein>
    <submittedName>
        <fullName evidence="1">Uncharacterized protein</fullName>
    </submittedName>
</protein>
<dbReference type="AlphaFoldDB" id="Q5UWY5"/>
<dbReference type="PATRIC" id="fig|272569.17.peg.4054"/>